<gene>
    <name evidence="10" type="ORF">TIFTF001_052810</name>
</gene>
<feature type="transmembrane region" description="Helical" evidence="8">
    <location>
        <begin position="154"/>
        <end position="178"/>
    </location>
</feature>
<dbReference type="Proteomes" id="UP001187192">
    <property type="component" value="Unassembled WGS sequence"/>
</dbReference>
<evidence type="ECO:0000256" key="2">
    <source>
        <dbReference type="ARBA" id="ARBA00022448"/>
    </source>
</evidence>
<proteinExistence type="inferred from homology"/>
<comment type="caution">
    <text evidence="10">The sequence shown here is derived from an EMBL/GenBank/DDBJ whole genome shotgun (WGS) entry which is preliminary data.</text>
</comment>
<keyword evidence="2" id="KW-0813">Transport</keyword>
<dbReference type="PANTHER" id="PTHR22950:SF692">
    <property type="entry name" value="TRANSMEMBRANE AMINO ACID TRANSPORTER FAMILY PROTEIN"/>
    <property type="match status" value="1"/>
</dbReference>
<evidence type="ECO:0000256" key="3">
    <source>
        <dbReference type="ARBA" id="ARBA00022692"/>
    </source>
</evidence>
<dbReference type="InterPro" id="IPR013057">
    <property type="entry name" value="AA_transpt_TM"/>
</dbReference>
<dbReference type="GO" id="GO:0005774">
    <property type="term" value="C:vacuolar membrane"/>
    <property type="evidence" value="ECO:0007669"/>
    <property type="project" value="TreeGrafter"/>
</dbReference>
<organism evidence="10 11">
    <name type="scientific">Ficus carica</name>
    <name type="common">Common fig</name>
    <dbReference type="NCBI Taxonomy" id="3494"/>
    <lineage>
        <taxon>Eukaryota</taxon>
        <taxon>Viridiplantae</taxon>
        <taxon>Streptophyta</taxon>
        <taxon>Embryophyta</taxon>
        <taxon>Tracheophyta</taxon>
        <taxon>Spermatophyta</taxon>
        <taxon>Magnoliopsida</taxon>
        <taxon>eudicotyledons</taxon>
        <taxon>Gunneridae</taxon>
        <taxon>Pentapetalae</taxon>
        <taxon>rosids</taxon>
        <taxon>fabids</taxon>
        <taxon>Rosales</taxon>
        <taxon>Moraceae</taxon>
        <taxon>Ficeae</taxon>
        <taxon>Ficus</taxon>
    </lineage>
</organism>
<accession>A0AA88JFN9</accession>
<dbReference type="AlphaFoldDB" id="A0AA88JFN9"/>
<feature type="transmembrane region" description="Helical" evidence="8">
    <location>
        <begin position="121"/>
        <end position="142"/>
    </location>
</feature>
<evidence type="ECO:0000259" key="9">
    <source>
        <dbReference type="Pfam" id="PF01490"/>
    </source>
</evidence>
<dbReference type="EMBL" id="BTGU01011593">
    <property type="protein sequence ID" value="GMN72215.1"/>
    <property type="molecule type" value="Genomic_DNA"/>
</dbReference>
<dbReference type="PANTHER" id="PTHR22950">
    <property type="entry name" value="AMINO ACID TRANSPORTER"/>
    <property type="match status" value="1"/>
</dbReference>
<feature type="domain" description="Amino acid transporter transmembrane" evidence="9">
    <location>
        <begin position="1"/>
        <end position="175"/>
    </location>
</feature>
<evidence type="ECO:0000256" key="4">
    <source>
        <dbReference type="ARBA" id="ARBA00022970"/>
    </source>
</evidence>
<feature type="transmembrane region" description="Helical" evidence="8">
    <location>
        <begin position="94"/>
        <end position="115"/>
    </location>
</feature>
<evidence type="ECO:0000256" key="8">
    <source>
        <dbReference type="SAM" id="Phobius"/>
    </source>
</evidence>
<evidence type="ECO:0000256" key="7">
    <source>
        <dbReference type="ARBA" id="ARBA00049662"/>
    </source>
</evidence>
<comment type="subcellular location">
    <subcellularLocation>
        <location evidence="1">Membrane</location>
        <topology evidence="1">Multi-pass membrane protein</topology>
    </subcellularLocation>
</comment>
<evidence type="ECO:0000256" key="6">
    <source>
        <dbReference type="ARBA" id="ARBA00023136"/>
    </source>
</evidence>
<evidence type="ECO:0000256" key="1">
    <source>
        <dbReference type="ARBA" id="ARBA00004141"/>
    </source>
</evidence>
<name>A0AA88JFN9_FICCA</name>
<protein>
    <recommendedName>
        <fullName evidence="9">Amino acid transporter transmembrane domain-containing protein</fullName>
    </recommendedName>
</protein>
<evidence type="ECO:0000256" key="5">
    <source>
        <dbReference type="ARBA" id="ARBA00022989"/>
    </source>
</evidence>
<keyword evidence="3 8" id="KW-0812">Transmembrane</keyword>
<reference evidence="10" key="1">
    <citation type="submission" date="2023-07" db="EMBL/GenBank/DDBJ databases">
        <title>draft genome sequence of fig (Ficus carica).</title>
        <authorList>
            <person name="Takahashi T."/>
            <person name="Nishimura K."/>
        </authorList>
    </citation>
    <scope>NUCLEOTIDE SEQUENCE</scope>
</reference>
<sequence>MKEPSRFPYVLLMSFLSCLLISIGVGACGYLIFGDSIDPQLTLSMPKQFVASKVAVWTMVIIPLTKYPLTISPVAMSLEELLPSDLSESSTVSVFIRSSLVLSTLVVALTIPFFATVMALIGSFCAMVVSFIFPCASYLSLFRERLGKLEIASCVFIIIVAVICSVLGTLSATAELIAQNIA</sequence>
<keyword evidence="5 8" id="KW-1133">Transmembrane helix</keyword>
<evidence type="ECO:0000313" key="10">
    <source>
        <dbReference type="EMBL" id="GMN72215.1"/>
    </source>
</evidence>
<feature type="transmembrane region" description="Helical" evidence="8">
    <location>
        <begin position="54"/>
        <end position="74"/>
    </location>
</feature>
<dbReference type="GO" id="GO:0015179">
    <property type="term" value="F:L-amino acid transmembrane transporter activity"/>
    <property type="evidence" value="ECO:0007669"/>
    <property type="project" value="TreeGrafter"/>
</dbReference>
<keyword evidence="4" id="KW-0029">Amino-acid transport</keyword>
<keyword evidence="11" id="KW-1185">Reference proteome</keyword>
<dbReference type="Pfam" id="PF01490">
    <property type="entry name" value="Aa_trans"/>
    <property type="match status" value="1"/>
</dbReference>
<comment type="similarity">
    <text evidence="7">Belongs to the amino acid/polyamine transporter 2 family. Amino acid/auxin permease (AAAP) (TC 2.A.18.5) subfamily.</text>
</comment>
<evidence type="ECO:0000313" key="11">
    <source>
        <dbReference type="Proteomes" id="UP001187192"/>
    </source>
</evidence>
<feature type="transmembrane region" description="Helical" evidence="8">
    <location>
        <begin position="7"/>
        <end position="34"/>
    </location>
</feature>
<dbReference type="PROSITE" id="PS51257">
    <property type="entry name" value="PROKAR_LIPOPROTEIN"/>
    <property type="match status" value="1"/>
</dbReference>
<keyword evidence="6 8" id="KW-0472">Membrane</keyword>